<dbReference type="PROSITE" id="PS51257">
    <property type="entry name" value="PROKAR_LIPOPROTEIN"/>
    <property type="match status" value="1"/>
</dbReference>
<dbReference type="Proteomes" id="UP001292913">
    <property type="component" value="Unassembled WGS sequence"/>
</dbReference>
<dbReference type="Gene3D" id="3.80.10.10">
    <property type="entry name" value="Ribonuclease Inhibitor"/>
    <property type="match status" value="1"/>
</dbReference>
<accession>A0ABU5HU85</accession>
<protein>
    <submittedName>
        <fullName evidence="1">BACON domain-containing protein</fullName>
    </submittedName>
</protein>
<proteinExistence type="predicted"/>
<gene>
    <name evidence="1" type="ORF">QHG74_15635</name>
</gene>
<name>A0ABU5HU85_9BACE</name>
<sequence length="661" mass="74295">MKYISKITLGLILCTALVTSCKDDDEPGIEGLALDKTEITMGAEGGVEKIAVSSSDQWVTSTKEPWLAISPANGIGSAVCEIAIDSTLQNLARTTEILFAMNGRTPQKVTVTQFGFSKQILIKESEVKIASSDRYDERVFKSTISTNVKFRIDGVDYSFAEEATMSEEQKADAESDRADWLTLPKEKDLNVELDRGARPRTIKVDFRWGMNVVPYTRVAKIRLIPEDPEDLKDLVDENGNKIDAVVLTVRQEAAMKIEDNRSGDSLAVITINNKLQSMTQIDASENMMNWANVTLWEATDKEIQNNELPEEAVGRVRSVSFAMINLQDGEALPKEIRHLKYIESFAVQSNENSQIRTISLGEEIGELQYLKHLTVYSVGINAFPDNFINLGNKLETLYLGSNNFPSLSVITNVVNQKNFGKLKALTLTGCRATDVLRDLSLISGGKYNGRDVGLHADVSKEYTEKEAFLKLLTWDKLISLEMSYNFLEGEFPTDEEVKNALTAAKKPLTYQQEDFFTKDELDATPAIYESKLSQDTCQWLLSTDNWVTYKDQDALRGQDILRVLPFARTLHLNLNFMTGKIPNWLLFHPYFAYWNPETMVFNQQEGGKNSSGDTVGFSNVELVNYDYSYYYGSEDPGTNQKVDGVAYPLYYKVFVLSDTVE</sequence>
<organism evidence="1 2">
    <name type="scientific">Bacteroides vicugnae</name>
    <dbReference type="NCBI Taxonomy" id="3037989"/>
    <lineage>
        <taxon>Bacteria</taxon>
        <taxon>Pseudomonadati</taxon>
        <taxon>Bacteroidota</taxon>
        <taxon>Bacteroidia</taxon>
        <taxon>Bacteroidales</taxon>
        <taxon>Bacteroidaceae</taxon>
        <taxon>Bacteroides</taxon>
    </lineage>
</organism>
<evidence type="ECO:0000313" key="1">
    <source>
        <dbReference type="EMBL" id="MDY7259147.1"/>
    </source>
</evidence>
<comment type="caution">
    <text evidence="1">The sequence shown here is derived from an EMBL/GenBank/DDBJ whole genome shotgun (WGS) entry which is preliminary data.</text>
</comment>
<dbReference type="InterPro" id="IPR032675">
    <property type="entry name" value="LRR_dom_sf"/>
</dbReference>
<dbReference type="Gene3D" id="2.60.40.10">
    <property type="entry name" value="Immunoglobulins"/>
    <property type="match status" value="1"/>
</dbReference>
<reference evidence="1 2" key="1">
    <citation type="submission" date="2023-04" db="EMBL/GenBank/DDBJ databases">
        <title>Bacteroides pacosi sp. nov., isolated from the fecal material of an alpaca.</title>
        <authorList>
            <person name="Miller S."/>
            <person name="Hendry M."/>
            <person name="King J."/>
            <person name="Sankaranarayanan K."/>
            <person name="Lawson P.A."/>
        </authorList>
    </citation>
    <scope>NUCLEOTIDE SEQUENCE [LARGE SCALE GENOMIC DNA]</scope>
    <source>
        <strain evidence="1 2">A2-P53</strain>
    </source>
</reference>
<dbReference type="CDD" id="cd14948">
    <property type="entry name" value="BACON"/>
    <property type="match status" value="1"/>
</dbReference>
<dbReference type="InterPro" id="IPR013783">
    <property type="entry name" value="Ig-like_fold"/>
</dbReference>
<evidence type="ECO:0000313" key="2">
    <source>
        <dbReference type="Proteomes" id="UP001292913"/>
    </source>
</evidence>
<keyword evidence="2" id="KW-1185">Reference proteome</keyword>
<dbReference type="InterPro" id="IPR024361">
    <property type="entry name" value="BACON"/>
</dbReference>
<dbReference type="EMBL" id="JARZAK010000010">
    <property type="protein sequence ID" value="MDY7259147.1"/>
    <property type="molecule type" value="Genomic_DNA"/>
</dbReference>
<dbReference type="SUPFAM" id="SSF52047">
    <property type="entry name" value="RNI-like"/>
    <property type="match status" value="1"/>
</dbReference>
<dbReference type="RefSeq" id="WP_148366148.1">
    <property type="nucleotide sequence ID" value="NZ_JARZAK010000010.1"/>
</dbReference>